<dbReference type="CDD" id="cd11448">
    <property type="entry name" value="bHLH_AtFAMA_like"/>
    <property type="match status" value="1"/>
</dbReference>
<proteinExistence type="inferred from homology"/>
<dbReference type="PANTHER" id="PTHR46684:SF16">
    <property type="entry name" value="TRANSCRIPTION FACTOR BHLH67-LIKE ISOFORM X2"/>
    <property type="match status" value="1"/>
</dbReference>
<evidence type="ECO:0000313" key="6">
    <source>
        <dbReference type="EMBL" id="KAG6488722.1"/>
    </source>
</evidence>
<dbReference type="SMART" id="SM00353">
    <property type="entry name" value="HLH"/>
    <property type="match status" value="1"/>
</dbReference>
<dbReference type="GO" id="GO:0010052">
    <property type="term" value="P:guard cell differentiation"/>
    <property type="evidence" value="ECO:0007669"/>
    <property type="project" value="InterPro"/>
</dbReference>
<dbReference type="GO" id="GO:0005634">
    <property type="term" value="C:nucleus"/>
    <property type="evidence" value="ECO:0007669"/>
    <property type="project" value="UniProtKB-SubCell"/>
</dbReference>
<dbReference type="EMBL" id="JACMSC010000014">
    <property type="protein sequence ID" value="KAG6488722.1"/>
    <property type="molecule type" value="Genomic_DNA"/>
</dbReference>
<dbReference type="GO" id="GO:0003700">
    <property type="term" value="F:DNA-binding transcription factor activity"/>
    <property type="evidence" value="ECO:0007669"/>
    <property type="project" value="InterPro"/>
</dbReference>
<evidence type="ECO:0000259" key="5">
    <source>
        <dbReference type="PROSITE" id="PS50888"/>
    </source>
</evidence>
<evidence type="ECO:0000256" key="3">
    <source>
        <dbReference type="ARBA" id="ARBA00023125"/>
    </source>
</evidence>
<gene>
    <name evidence="6" type="ORF">ZIOFF_049971</name>
</gene>
<dbReference type="InterPro" id="IPR036638">
    <property type="entry name" value="HLH_DNA-bd_sf"/>
</dbReference>
<keyword evidence="7" id="KW-1185">Reference proteome</keyword>
<keyword evidence="2" id="KW-0805">Transcription regulation</keyword>
<dbReference type="PANTHER" id="PTHR46684">
    <property type="entry name" value="TRANSCRIPTION FACTOR FAMA"/>
    <property type="match status" value="1"/>
</dbReference>
<dbReference type="Gene3D" id="4.10.280.10">
    <property type="entry name" value="Helix-loop-helix DNA-binding domain"/>
    <property type="match status" value="1"/>
</dbReference>
<dbReference type="SUPFAM" id="SSF47459">
    <property type="entry name" value="HLH, helix-loop-helix DNA-binding domain"/>
    <property type="match status" value="1"/>
</dbReference>
<name>A0A8J5FI51_ZINOF</name>
<evidence type="ECO:0000313" key="7">
    <source>
        <dbReference type="Proteomes" id="UP000734854"/>
    </source>
</evidence>
<dbReference type="Pfam" id="PF00010">
    <property type="entry name" value="HLH"/>
    <property type="match status" value="1"/>
</dbReference>
<comment type="caution">
    <text evidence="6">The sequence shown here is derived from an EMBL/GenBank/DDBJ whole genome shotgun (WGS) entry which is preliminary data.</text>
</comment>
<reference evidence="6 7" key="1">
    <citation type="submission" date="2020-08" db="EMBL/GenBank/DDBJ databases">
        <title>Plant Genome Project.</title>
        <authorList>
            <person name="Zhang R.-G."/>
        </authorList>
    </citation>
    <scope>NUCLEOTIDE SEQUENCE [LARGE SCALE GENOMIC DNA]</scope>
    <source>
        <tissue evidence="6">Rhizome</tissue>
    </source>
</reference>
<dbReference type="InterPro" id="IPR011598">
    <property type="entry name" value="bHLH_dom"/>
</dbReference>
<accession>A0A8J5FI51</accession>
<dbReference type="AlphaFoldDB" id="A0A8J5FI51"/>
<protein>
    <recommendedName>
        <fullName evidence="5">BHLH domain-containing protein</fullName>
    </recommendedName>
</protein>
<comment type="similarity">
    <text evidence="1">Belongs to the bHLH protein family.</text>
</comment>
<dbReference type="GO" id="GO:0003677">
    <property type="term" value="F:DNA binding"/>
    <property type="evidence" value="ECO:0007669"/>
    <property type="project" value="UniProtKB-KW"/>
</dbReference>
<organism evidence="6 7">
    <name type="scientific">Zingiber officinale</name>
    <name type="common">Ginger</name>
    <name type="synonym">Amomum zingiber</name>
    <dbReference type="NCBI Taxonomy" id="94328"/>
    <lineage>
        <taxon>Eukaryota</taxon>
        <taxon>Viridiplantae</taxon>
        <taxon>Streptophyta</taxon>
        <taxon>Embryophyta</taxon>
        <taxon>Tracheophyta</taxon>
        <taxon>Spermatophyta</taxon>
        <taxon>Magnoliopsida</taxon>
        <taxon>Liliopsida</taxon>
        <taxon>Zingiberales</taxon>
        <taxon>Zingiberaceae</taxon>
        <taxon>Zingiber</taxon>
    </lineage>
</organism>
<feature type="domain" description="BHLH" evidence="5">
    <location>
        <begin position="302"/>
        <end position="353"/>
    </location>
</feature>
<dbReference type="PROSITE" id="PS50888">
    <property type="entry name" value="BHLH"/>
    <property type="match status" value="1"/>
</dbReference>
<evidence type="ECO:0000256" key="1">
    <source>
        <dbReference type="ARBA" id="ARBA00005510"/>
    </source>
</evidence>
<evidence type="ECO:0000256" key="4">
    <source>
        <dbReference type="ARBA" id="ARBA00023163"/>
    </source>
</evidence>
<keyword evidence="4" id="KW-0804">Transcription</keyword>
<dbReference type="InterPro" id="IPR044283">
    <property type="entry name" value="FAMA/SPEECHLESS/MUTE-like"/>
</dbReference>
<keyword evidence="3" id="KW-0238">DNA-binding</keyword>
<dbReference type="GO" id="GO:0045893">
    <property type="term" value="P:positive regulation of DNA-templated transcription"/>
    <property type="evidence" value="ECO:0007669"/>
    <property type="project" value="TreeGrafter"/>
</dbReference>
<dbReference type="Proteomes" id="UP000734854">
    <property type="component" value="Unassembled WGS sequence"/>
</dbReference>
<sequence>MEAIRVEGESRNPSEEGGLKWSVSVGVGTCEMRGSSCFVVCEWGRRYLRRHGVRNPKENVDGRDFQTTRMDGSKIHYGLVLSKGRAEKSTNTIITMDFFDWSSFFTLIPDLPYRLKNEGDLRKHTVEDEYKPETPNKKHQLATVTKRGNLVLFSFTEAFKTSSRQLLLPLPASSPYSSTCGKMALEAVVFPQDLFGYSMRELFSIGGEFWGYDFGDGEQGADKNGAVPFECNAIDCAGSRGSRELEQNATLDASCSTGVQVIEKSSSPEVAATLDTLVFSPTKGRKKRQRSRIEKNQEEMENQRMTHIAVERNRRKQMNEYLAVLRSLMPASYVQRSDQASIIGGAINFVKELEKLVQFLEAHKRIKQRSDSAPFADFFTFPQYSSNPCPKPAVNENIHEHLSENKASAADIEVTMVDTYANLKILSPRQPKQLLKIVIGLQNLHLTTLHLNVTTIDETVFYSFSLKVEDECQLTSVDEIAAAVHQLVGKIQENASF</sequence>
<dbReference type="GO" id="GO:0046983">
    <property type="term" value="F:protein dimerization activity"/>
    <property type="evidence" value="ECO:0007669"/>
    <property type="project" value="InterPro"/>
</dbReference>
<evidence type="ECO:0000256" key="2">
    <source>
        <dbReference type="ARBA" id="ARBA00023015"/>
    </source>
</evidence>